<gene>
    <name evidence="4" type="ORF">FMM06_04370</name>
</gene>
<name>A0A552UGQ7_9SPHN</name>
<dbReference type="Proteomes" id="UP000317894">
    <property type="component" value="Unassembled WGS sequence"/>
</dbReference>
<organism evidence="4 5">
    <name type="scientific">Glacieibacterium frigidum</name>
    <dbReference type="NCBI Taxonomy" id="2593303"/>
    <lineage>
        <taxon>Bacteria</taxon>
        <taxon>Pseudomonadati</taxon>
        <taxon>Pseudomonadota</taxon>
        <taxon>Alphaproteobacteria</taxon>
        <taxon>Sphingomonadales</taxon>
        <taxon>Sphingosinicellaceae</taxon>
        <taxon>Glacieibacterium</taxon>
    </lineage>
</organism>
<dbReference type="AlphaFoldDB" id="A0A552UGQ7"/>
<dbReference type="NCBIfam" id="NF035944">
    <property type="entry name" value="PEPxxWA-CTERM"/>
    <property type="match status" value="1"/>
</dbReference>
<evidence type="ECO:0000313" key="5">
    <source>
        <dbReference type="Proteomes" id="UP000317894"/>
    </source>
</evidence>
<reference evidence="4 5" key="1">
    <citation type="submission" date="2019-07" db="EMBL/GenBank/DDBJ databases">
        <title>Novel species isolated from glacier.</title>
        <authorList>
            <person name="Liu Q."/>
            <person name="Xin Y.-H."/>
        </authorList>
    </citation>
    <scope>NUCLEOTIDE SEQUENCE [LARGE SCALE GENOMIC DNA]</scope>
    <source>
        <strain evidence="4 5">LB1R16</strain>
    </source>
</reference>
<keyword evidence="1" id="KW-0472">Membrane</keyword>
<keyword evidence="2" id="KW-0732">Signal</keyword>
<dbReference type="EMBL" id="VJWA01000001">
    <property type="protein sequence ID" value="TRW17408.1"/>
    <property type="molecule type" value="Genomic_DNA"/>
</dbReference>
<evidence type="ECO:0000256" key="2">
    <source>
        <dbReference type="SAM" id="SignalP"/>
    </source>
</evidence>
<accession>A0A552UGQ7</accession>
<dbReference type="NCBIfam" id="TIGR02595">
    <property type="entry name" value="PEP_CTERM"/>
    <property type="match status" value="1"/>
</dbReference>
<evidence type="ECO:0000259" key="3">
    <source>
        <dbReference type="Pfam" id="PF07589"/>
    </source>
</evidence>
<protein>
    <submittedName>
        <fullName evidence="4">PEP-CTERM sorting domain-containing protein</fullName>
    </submittedName>
</protein>
<sequence length="232" mass="23848">MARQLHDFPCVLLRGGCSVKFIQILSAVALTASTAASATTLIDGSFETKGASTPVTDYCYDTFPAAGNPQCAPSAWTGTSGVIISNSGPWGNTAAADGNYYAFVQGLSTLSQSFTATATSSLTLSWLDANRTNNGGQQSYTVSISGGASTIDLGTYTSGFGSFVARTSSPFLAVSGTTYTLTFTGLSAEDRTSFIDGVALAAVPEPATWGLMIVGFGMVGFAARRRRTSVAA</sequence>
<dbReference type="OrthoDB" id="7572019at2"/>
<feature type="signal peptide" evidence="2">
    <location>
        <begin position="1"/>
        <end position="38"/>
    </location>
</feature>
<evidence type="ECO:0000256" key="1">
    <source>
        <dbReference type="SAM" id="Phobius"/>
    </source>
</evidence>
<keyword evidence="1" id="KW-1133">Transmembrane helix</keyword>
<feature type="transmembrane region" description="Helical" evidence="1">
    <location>
        <begin position="206"/>
        <end position="223"/>
    </location>
</feature>
<evidence type="ECO:0000313" key="4">
    <source>
        <dbReference type="EMBL" id="TRW17408.1"/>
    </source>
</evidence>
<feature type="chain" id="PRO_5022047929" evidence="2">
    <location>
        <begin position="39"/>
        <end position="232"/>
    </location>
</feature>
<dbReference type="InterPro" id="IPR013424">
    <property type="entry name" value="Ice-binding_C"/>
</dbReference>
<dbReference type="Pfam" id="PF07589">
    <property type="entry name" value="PEP-CTERM"/>
    <property type="match status" value="1"/>
</dbReference>
<feature type="domain" description="Ice-binding protein C-terminal" evidence="3">
    <location>
        <begin position="202"/>
        <end position="226"/>
    </location>
</feature>
<keyword evidence="1" id="KW-0812">Transmembrane</keyword>
<proteinExistence type="predicted"/>
<keyword evidence="5" id="KW-1185">Reference proteome</keyword>
<dbReference type="NCBIfam" id="NF038126">
    <property type="entry name" value="PEP_CTERM_FxDxF"/>
    <property type="match status" value="1"/>
</dbReference>
<comment type="caution">
    <text evidence="4">The sequence shown here is derived from an EMBL/GenBank/DDBJ whole genome shotgun (WGS) entry which is preliminary data.</text>
</comment>